<dbReference type="InParanoid" id="A0A2K1J0G3"/>
<reference evidence="2" key="3">
    <citation type="submission" date="2020-12" db="UniProtKB">
        <authorList>
            <consortium name="EnsemblPlants"/>
        </authorList>
    </citation>
    <scope>IDENTIFICATION</scope>
</reference>
<dbReference type="AlphaFoldDB" id="A0A2K1J0G3"/>
<reference evidence="1 3" key="1">
    <citation type="journal article" date="2008" name="Science">
        <title>The Physcomitrella genome reveals evolutionary insights into the conquest of land by plants.</title>
        <authorList>
            <person name="Rensing S."/>
            <person name="Lang D."/>
            <person name="Zimmer A."/>
            <person name="Terry A."/>
            <person name="Salamov A."/>
            <person name="Shapiro H."/>
            <person name="Nishiyama T."/>
            <person name="Perroud P.-F."/>
            <person name="Lindquist E."/>
            <person name="Kamisugi Y."/>
            <person name="Tanahashi T."/>
            <person name="Sakakibara K."/>
            <person name="Fujita T."/>
            <person name="Oishi K."/>
            <person name="Shin-I T."/>
            <person name="Kuroki Y."/>
            <person name="Toyoda A."/>
            <person name="Suzuki Y."/>
            <person name="Hashimoto A."/>
            <person name="Yamaguchi K."/>
            <person name="Sugano A."/>
            <person name="Kohara Y."/>
            <person name="Fujiyama A."/>
            <person name="Anterola A."/>
            <person name="Aoki S."/>
            <person name="Ashton N."/>
            <person name="Barbazuk W.B."/>
            <person name="Barker E."/>
            <person name="Bennetzen J."/>
            <person name="Bezanilla M."/>
            <person name="Blankenship R."/>
            <person name="Cho S.H."/>
            <person name="Dutcher S."/>
            <person name="Estelle M."/>
            <person name="Fawcett J.A."/>
            <person name="Gundlach H."/>
            <person name="Hanada K."/>
            <person name="Heyl A."/>
            <person name="Hicks K.A."/>
            <person name="Hugh J."/>
            <person name="Lohr M."/>
            <person name="Mayer K."/>
            <person name="Melkozernov A."/>
            <person name="Murata T."/>
            <person name="Nelson D."/>
            <person name="Pils B."/>
            <person name="Prigge M."/>
            <person name="Reiss B."/>
            <person name="Renner T."/>
            <person name="Rombauts S."/>
            <person name="Rushton P."/>
            <person name="Sanderfoot A."/>
            <person name="Schween G."/>
            <person name="Shiu S.-H."/>
            <person name="Stueber K."/>
            <person name="Theodoulou F.L."/>
            <person name="Tu H."/>
            <person name="Van de Peer Y."/>
            <person name="Verrier P.J."/>
            <person name="Waters E."/>
            <person name="Wood A."/>
            <person name="Yang L."/>
            <person name="Cove D."/>
            <person name="Cuming A."/>
            <person name="Hasebe M."/>
            <person name="Lucas S."/>
            <person name="Mishler D.B."/>
            <person name="Reski R."/>
            <person name="Grigoriev I."/>
            <person name="Quatrano R.S."/>
            <person name="Boore J.L."/>
        </authorList>
    </citation>
    <scope>NUCLEOTIDE SEQUENCE [LARGE SCALE GENOMIC DNA]</scope>
    <source>
        <strain evidence="2 3">cv. Gransden 2004</strain>
    </source>
</reference>
<keyword evidence="3" id="KW-1185">Reference proteome</keyword>
<dbReference type="EnsemblPlants" id="Pp3c18_9091V3.1">
    <property type="protein sequence ID" value="PAC:32982762.CDS.1"/>
    <property type="gene ID" value="Pp3c18_9091"/>
</dbReference>
<evidence type="ECO:0000313" key="1">
    <source>
        <dbReference type="EMBL" id="PNR35013.1"/>
    </source>
</evidence>
<reference evidence="1 3" key="2">
    <citation type="journal article" date="2018" name="Plant J.">
        <title>The Physcomitrella patens chromosome-scale assembly reveals moss genome structure and evolution.</title>
        <authorList>
            <person name="Lang D."/>
            <person name="Ullrich K.K."/>
            <person name="Murat F."/>
            <person name="Fuchs J."/>
            <person name="Jenkins J."/>
            <person name="Haas F.B."/>
            <person name="Piednoel M."/>
            <person name="Gundlach H."/>
            <person name="Van Bel M."/>
            <person name="Meyberg R."/>
            <person name="Vives C."/>
            <person name="Morata J."/>
            <person name="Symeonidi A."/>
            <person name="Hiss M."/>
            <person name="Muchero W."/>
            <person name="Kamisugi Y."/>
            <person name="Saleh O."/>
            <person name="Blanc G."/>
            <person name="Decker E.L."/>
            <person name="van Gessel N."/>
            <person name="Grimwood J."/>
            <person name="Hayes R.D."/>
            <person name="Graham S.W."/>
            <person name="Gunter L.E."/>
            <person name="McDaniel S.F."/>
            <person name="Hoernstein S.N.W."/>
            <person name="Larsson A."/>
            <person name="Li F.W."/>
            <person name="Perroud P.F."/>
            <person name="Phillips J."/>
            <person name="Ranjan P."/>
            <person name="Rokshar D.S."/>
            <person name="Rothfels C.J."/>
            <person name="Schneider L."/>
            <person name="Shu S."/>
            <person name="Stevenson D.W."/>
            <person name="Thummler F."/>
            <person name="Tillich M."/>
            <person name="Villarreal Aguilar J.C."/>
            <person name="Widiez T."/>
            <person name="Wong G.K."/>
            <person name="Wymore A."/>
            <person name="Zhang Y."/>
            <person name="Zimmer A.D."/>
            <person name="Quatrano R.S."/>
            <person name="Mayer K.F.X."/>
            <person name="Goodstein D."/>
            <person name="Casacuberta J.M."/>
            <person name="Vandepoele K."/>
            <person name="Reski R."/>
            <person name="Cuming A.C."/>
            <person name="Tuskan G.A."/>
            <person name="Maumus F."/>
            <person name="Salse J."/>
            <person name="Schmutz J."/>
            <person name="Rensing S.A."/>
        </authorList>
    </citation>
    <scope>NUCLEOTIDE SEQUENCE [LARGE SCALE GENOMIC DNA]</scope>
    <source>
        <strain evidence="2 3">cv. Gransden 2004</strain>
    </source>
</reference>
<dbReference type="EMBL" id="ABEU02000018">
    <property type="protein sequence ID" value="PNR35013.1"/>
    <property type="molecule type" value="Genomic_DNA"/>
</dbReference>
<dbReference type="Gramene" id="Pp3c18_9091V3.1">
    <property type="protein sequence ID" value="PAC:32982762.CDS.1"/>
    <property type="gene ID" value="Pp3c18_9091"/>
</dbReference>
<proteinExistence type="predicted"/>
<name>A0A2K1J0G3_PHYPA</name>
<dbReference type="Gramene" id="Pp3c18_9080V3.1">
    <property type="protein sequence ID" value="PAC:32981612.CDS.1"/>
    <property type="gene ID" value="Pp3c18_9080"/>
</dbReference>
<organism evidence="1">
    <name type="scientific">Physcomitrium patens</name>
    <name type="common">Spreading-leaved earth moss</name>
    <name type="synonym">Physcomitrella patens</name>
    <dbReference type="NCBI Taxonomy" id="3218"/>
    <lineage>
        <taxon>Eukaryota</taxon>
        <taxon>Viridiplantae</taxon>
        <taxon>Streptophyta</taxon>
        <taxon>Embryophyta</taxon>
        <taxon>Bryophyta</taxon>
        <taxon>Bryophytina</taxon>
        <taxon>Bryopsida</taxon>
        <taxon>Funariidae</taxon>
        <taxon>Funariales</taxon>
        <taxon>Funariaceae</taxon>
        <taxon>Physcomitrium</taxon>
    </lineage>
</organism>
<protein>
    <submittedName>
        <fullName evidence="1 2">Uncharacterized protein</fullName>
    </submittedName>
</protein>
<sequence>MLEVPTFQSKWSGPFLSLKGDVMTSISSGAVAWRAVQTLREGCGKHVLLYRHSSLTVCTALCVAPSN</sequence>
<evidence type="ECO:0000313" key="3">
    <source>
        <dbReference type="Proteomes" id="UP000006727"/>
    </source>
</evidence>
<gene>
    <name evidence="1" type="ORF">PHYPA_022912</name>
</gene>
<dbReference type="EnsemblPlants" id="Pp3c18_9080V3.1">
    <property type="protein sequence ID" value="PAC:32981612.CDS.1"/>
    <property type="gene ID" value="Pp3c18_9080"/>
</dbReference>
<dbReference type="Proteomes" id="UP000006727">
    <property type="component" value="Chromosome 18"/>
</dbReference>
<evidence type="ECO:0000313" key="2">
    <source>
        <dbReference type="EnsemblPlants" id="PAC:32981612.CDS.1"/>
    </source>
</evidence>
<accession>A0A2K1J0G3</accession>